<name>A0A0E9RYC9_ANGAN</name>
<reference evidence="1" key="1">
    <citation type="submission" date="2014-11" db="EMBL/GenBank/DDBJ databases">
        <authorList>
            <person name="Amaro Gonzalez C."/>
        </authorList>
    </citation>
    <scope>NUCLEOTIDE SEQUENCE</scope>
</reference>
<evidence type="ECO:0000313" key="1">
    <source>
        <dbReference type="EMBL" id="JAH34224.1"/>
    </source>
</evidence>
<organism evidence="1">
    <name type="scientific">Anguilla anguilla</name>
    <name type="common">European freshwater eel</name>
    <name type="synonym">Muraena anguilla</name>
    <dbReference type="NCBI Taxonomy" id="7936"/>
    <lineage>
        <taxon>Eukaryota</taxon>
        <taxon>Metazoa</taxon>
        <taxon>Chordata</taxon>
        <taxon>Craniata</taxon>
        <taxon>Vertebrata</taxon>
        <taxon>Euteleostomi</taxon>
        <taxon>Actinopterygii</taxon>
        <taxon>Neopterygii</taxon>
        <taxon>Teleostei</taxon>
        <taxon>Anguilliformes</taxon>
        <taxon>Anguillidae</taxon>
        <taxon>Anguilla</taxon>
    </lineage>
</organism>
<reference evidence="1" key="2">
    <citation type="journal article" date="2015" name="Fish Shellfish Immunol.">
        <title>Early steps in the European eel (Anguilla anguilla)-Vibrio vulnificus interaction in the gills: Role of the RtxA13 toxin.</title>
        <authorList>
            <person name="Callol A."/>
            <person name="Pajuelo D."/>
            <person name="Ebbesson L."/>
            <person name="Teles M."/>
            <person name="MacKenzie S."/>
            <person name="Amaro C."/>
        </authorList>
    </citation>
    <scope>NUCLEOTIDE SEQUENCE</scope>
</reference>
<protein>
    <submittedName>
        <fullName evidence="1">Uncharacterized protein</fullName>
    </submittedName>
</protein>
<dbReference type="AlphaFoldDB" id="A0A0E9RYC9"/>
<sequence>MPKFAKQRSNKSTVKYKAVTMYSTLVRAKYDKRGGGE</sequence>
<dbReference type="EMBL" id="GBXM01074353">
    <property type="protein sequence ID" value="JAH34224.1"/>
    <property type="molecule type" value="Transcribed_RNA"/>
</dbReference>
<proteinExistence type="predicted"/>
<accession>A0A0E9RYC9</accession>